<feature type="domain" description="DUF1659" evidence="1">
    <location>
        <begin position="4"/>
        <end position="73"/>
    </location>
</feature>
<dbReference type="RefSeq" id="WP_284131926.1">
    <property type="nucleotide sequence ID" value="NZ_JASKYM010000002.1"/>
</dbReference>
<dbReference type="EMBL" id="JASKYM010000002">
    <property type="protein sequence ID" value="MDK2562956.1"/>
    <property type="molecule type" value="Genomic_DNA"/>
</dbReference>
<sequence>MSVVVTKNPSGLKMRFECGEDELTGKLKMRNKTYPNIKADATDEEVHAVGLALSSLQSNNLVEISKIDNSTLSL</sequence>
<evidence type="ECO:0000259" key="1">
    <source>
        <dbReference type="Pfam" id="PF07872"/>
    </source>
</evidence>
<comment type="caution">
    <text evidence="2">The sequence shown here is derived from an EMBL/GenBank/DDBJ whole genome shotgun (WGS) entry which is preliminary data.</text>
</comment>
<organism evidence="2 3">
    <name type="scientific">Romboutsia sedimentorum</name>
    <dbReference type="NCBI Taxonomy" id="1368474"/>
    <lineage>
        <taxon>Bacteria</taxon>
        <taxon>Bacillati</taxon>
        <taxon>Bacillota</taxon>
        <taxon>Clostridia</taxon>
        <taxon>Peptostreptococcales</taxon>
        <taxon>Peptostreptococcaceae</taxon>
        <taxon>Romboutsia</taxon>
    </lineage>
</organism>
<name>A0ABT7EAG4_9FIRM</name>
<evidence type="ECO:0000313" key="2">
    <source>
        <dbReference type="EMBL" id="MDK2562956.1"/>
    </source>
</evidence>
<dbReference type="Pfam" id="PF07872">
    <property type="entry name" value="DUF1659"/>
    <property type="match status" value="1"/>
</dbReference>
<protein>
    <submittedName>
        <fullName evidence="2">DUF1659 domain-containing protein</fullName>
    </submittedName>
</protein>
<keyword evidence="3" id="KW-1185">Reference proteome</keyword>
<proteinExistence type="predicted"/>
<reference evidence="2 3" key="1">
    <citation type="submission" date="2023-05" db="EMBL/GenBank/DDBJ databases">
        <title>Rombocin, a short stable natural nisin variant, displays selective antimicrobial activity against Listeria monocytogenes and employs dual mode of action to kill target bacterial strains.</title>
        <authorList>
            <person name="Wambui J."/>
            <person name="Stephan R."/>
            <person name="Kuipers O.P."/>
        </authorList>
    </citation>
    <scope>NUCLEOTIDE SEQUENCE [LARGE SCALE GENOMIC DNA]</scope>
    <source>
        <strain evidence="2 3">RC002</strain>
    </source>
</reference>
<accession>A0ABT7EAG4</accession>
<dbReference type="Proteomes" id="UP001301012">
    <property type="component" value="Unassembled WGS sequence"/>
</dbReference>
<evidence type="ECO:0000313" key="3">
    <source>
        <dbReference type="Proteomes" id="UP001301012"/>
    </source>
</evidence>
<dbReference type="InterPro" id="IPR012454">
    <property type="entry name" value="DUF1659"/>
</dbReference>
<gene>
    <name evidence="2" type="ORF">QOZ84_05320</name>
</gene>